<comment type="subcellular location">
    <subcellularLocation>
        <location evidence="1">Membrane</location>
    </subcellularLocation>
</comment>
<evidence type="ECO:0000259" key="5">
    <source>
        <dbReference type="PROSITE" id="PS51123"/>
    </source>
</evidence>
<gene>
    <name evidence="6" type="ORF">ACFQFQ_02495</name>
</gene>
<evidence type="ECO:0000313" key="7">
    <source>
        <dbReference type="Proteomes" id="UP001596353"/>
    </source>
</evidence>
<feature type="signal peptide" evidence="4">
    <location>
        <begin position="1"/>
        <end position="18"/>
    </location>
</feature>
<dbReference type="Proteomes" id="UP001596353">
    <property type="component" value="Unassembled WGS sequence"/>
</dbReference>
<name>A0ABW2AYX5_9RHOB</name>
<protein>
    <submittedName>
        <fullName evidence="6">OmpA family protein</fullName>
    </submittedName>
</protein>
<keyword evidence="7" id="KW-1185">Reference proteome</keyword>
<evidence type="ECO:0000256" key="4">
    <source>
        <dbReference type="SAM" id="SignalP"/>
    </source>
</evidence>
<dbReference type="SUPFAM" id="SSF103088">
    <property type="entry name" value="OmpA-like"/>
    <property type="match status" value="1"/>
</dbReference>
<evidence type="ECO:0000256" key="1">
    <source>
        <dbReference type="ARBA" id="ARBA00004370"/>
    </source>
</evidence>
<dbReference type="InterPro" id="IPR036737">
    <property type="entry name" value="OmpA-like_sf"/>
</dbReference>
<reference evidence="7" key="1">
    <citation type="journal article" date="2019" name="Int. J. Syst. Evol. Microbiol.">
        <title>The Global Catalogue of Microorganisms (GCM) 10K type strain sequencing project: providing services to taxonomists for standard genome sequencing and annotation.</title>
        <authorList>
            <consortium name="The Broad Institute Genomics Platform"/>
            <consortium name="The Broad Institute Genome Sequencing Center for Infectious Disease"/>
            <person name="Wu L."/>
            <person name="Ma J."/>
        </authorList>
    </citation>
    <scope>NUCLEOTIDE SEQUENCE [LARGE SCALE GENOMIC DNA]</scope>
    <source>
        <strain evidence="7">CCUG 66188</strain>
    </source>
</reference>
<dbReference type="CDD" id="cd07185">
    <property type="entry name" value="OmpA_C-like"/>
    <property type="match status" value="1"/>
</dbReference>
<dbReference type="EMBL" id="JBHSWG010000001">
    <property type="protein sequence ID" value="MFC6758625.1"/>
    <property type="molecule type" value="Genomic_DNA"/>
</dbReference>
<keyword evidence="4" id="KW-0732">Signal</keyword>
<accession>A0ABW2AYX5</accession>
<dbReference type="InterPro" id="IPR006664">
    <property type="entry name" value="OMP_bac"/>
</dbReference>
<feature type="domain" description="OmpA-like" evidence="5">
    <location>
        <begin position="191"/>
        <end position="263"/>
    </location>
</feature>
<dbReference type="PRINTS" id="PR01021">
    <property type="entry name" value="OMPADOMAIN"/>
</dbReference>
<proteinExistence type="predicted"/>
<feature type="chain" id="PRO_5046478885" evidence="4">
    <location>
        <begin position="19"/>
        <end position="263"/>
    </location>
</feature>
<evidence type="ECO:0000256" key="3">
    <source>
        <dbReference type="PROSITE-ProRule" id="PRU00473"/>
    </source>
</evidence>
<evidence type="ECO:0000313" key="6">
    <source>
        <dbReference type="EMBL" id="MFC6758625.1"/>
    </source>
</evidence>
<keyword evidence="2 3" id="KW-0472">Membrane</keyword>
<dbReference type="InterPro" id="IPR006665">
    <property type="entry name" value="OmpA-like"/>
</dbReference>
<organism evidence="6 7">
    <name type="scientific">Sulfitobacter porphyrae</name>
    <dbReference type="NCBI Taxonomy" id="1246864"/>
    <lineage>
        <taxon>Bacteria</taxon>
        <taxon>Pseudomonadati</taxon>
        <taxon>Pseudomonadota</taxon>
        <taxon>Alphaproteobacteria</taxon>
        <taxon>Rhodobacterales</taxon>
        <taxon>Roseobacteraceae</taxon>
        <taxon>Sulfitobacter</taxon>
    </lineage>
</organism>
<dbReference type="Pfam" id="PF00691">
    <property type="entry name" value="OmpA"/>
    <property type="match status" value="1"/>
</dbReference>
<dbReference type="PROSITE" id="PS51123">
    <property type="entry name" value="OMPA_2"/>
    <property type="match status" value="1"/>
</dbReference>
<dbReference type="Gene3D" id="3.30.1330.60">
    <property type="entry name" value="OmpA-like domain"/>
    <property type="match status" value="1"/>
</dbReference>
<sequence>MILRALVLGCFLVGPAAALELSLPAAARLTAERNTGPDRYSAPAGIFRNGQVVTLEVEGDVHRAAWRLSQQGLTPLQLVRPLRRQLVDAGYEILLDCASQTCGGFDFRFATETLPGPNMYVNIRAYHFITAVRPSVAAPQEVLTILASTAANSAYLQIIRAGEVSDDEVVTDAPVPIAPAAQVENDLGNRLIQQGHAVLRDLEFATGASDLNDGSYASLQTLAEVLEARPELRIALVGHTDSVGGLDGNIALSQRRAQSVRRA</sequence>
<evidence type="ECO:0000256" key="2">
    <source>
        <dbReference type="ARBA" id="ARBA00023136"/>
    </source>
</evidence>
<comment type="caution">
    <text evidence="6">The sequence shown here is derived from an EMBL/GenBank/DDBJ whole genome shotgun (WGS) entry which is preliminary data.</text>
</comment>